<dbReference type="Proteomes" id="UP000051386">
    <property type="component" value="Unassembled WGS sequence"/>
</dbReference>
<comment type="caution">
    <text evidence="1">The sequence shown here is derived from an EMBL/GenBank/DDBJ whole genome shotgun (WGS) entry which is preliminary data.</text>
</comment>
<reference evidence="1 2" key="1">
    <citation type="submission" date="2015-05" db="EMBL/GenBank/DDBJ databases">
        <title>Genome sequencing and analysis of members of genus Stenotrophomonas.</title>
        <authorList>
            <person name="Patil P.P."/>
            <person name="Midha S."/>
            <person name="Patil P.B."/>
        </authorList>
    </citation>
    <scope>NUCLEOTIDE SEQUENCE [LARGE SCALE GENOMIC DNA]</scope>
    <source>
        <strain evidence="1 2">DSM 21508</strain>
    </source>
</reference>
<gene>
    <name evidence="1" type="ORF">ABB28_02840</name>
</gene>
<evidence type="ECO:0000313" key="2">
    <source>
        <dbReference type="Proteomes" id="UP000051386"/>
    </source>
</evidence>
<accession>A0A0R0D4J0</accession>
<dbReference type="EMBL" id="LDJK01000008">
    <property type="protein sequence ID" value="KRG76400.1"/>
    <property type="molecule type" value="Genomic_DNA"/>
</dbReference>
<dbReference type="AlphaFoldDB" id="A0A0R0D4J0"/>
<organism evidence="1 2">
    <name type="scientific">Stenotrophomonas chelatiphaga</name>
    <dbReference type="NCBI Taxonomy" id="517011"/>
    <lineage>
        <taxon>Bacteria</taxon>
        <taxon>Pseudomonadati</taxon>
        <taxon>Pseudomonadota</taxon>
        <taxon>Gammaproteobacteria</taxon>
        <taxon>Lysobacterales</taxon>
        <taxon>Lysobacteraceae</taxon>
        <taxon>Stenotrophomonas</taxon>
    </lineage>
</organism>
<keyword evidence="2" id="KW-1185">Reference proteome</keyword>
<proteinExistence type="predicted"/>
<dbReference type="PATRIC" id="fig|517011.3.peg.3090"/>
<sequence>MTNTGAFQILSFDMVRIPEMDEEVVDSITARCRRCGHVTTVNDGAVHHLSGGLVMECGQCSNRQALSNAGLAPAHTDLRSV</sequence>
<evidence type="ECO:0000313" key="1">
    <source>
        <dbReference type="EMBL" id="KRG76400.1"/>
    </source>
</evidence>
<name>A0A0R0D4J0_9GAMM</name>
<protein>
    <submittedName>
        <fullName evidence="1">Uncharacterized protein</fullName>
    </submittedName>
</protein>